<proteinExistence type="predicted"/>
<organism evidence="2 3">
    <name type="scientific">Priestia flexa</name>
    <dbReference type="NCBI Taxonomy" id="86664"/>
    <lineage>
        <taxon>Bacteria</taxon>
        <taxon>Bacillati</taxon>
        <taxon>Bacillota</taxon>
        <taxon>Bacilli</taxon>
        <taxon>Bacillales</taxon>
        <taxon>Bacillaceae</taxon>
        <taxon>Priestia</taxon>
    </lineage>
</organism>
<accession>A0A8I1MIY9</accession>
<dbReference type="GeneID" id="93681876"/>
<comment type="caution">
    <text evidence="2">The sequence shown here is derived from an EMBL/GenBank/DDBJ whole genome shotgun (WGS) entry which is preliminary data.</text>
</comment>
<reference evidence="2" key="1">
    <citation type="submission" date="2020-12" db="EMBL/GenBank/DDBJ databases">
        <title>PHA producing bacteria isolated from mangrove.</title>
        <authorList>
            <person name="Zheng W."/>
            <person name="Yu S."/>
            <person name="Huang Y."/>
        </authorList>
    </citation>
    <scope>NUCLEOTIDE SEQUENCE</scope>
    <source>
        <strain evidence="2">GN22-4</strain>
    </source>
</reference>
<dbReference type="InterPro" id="IPR025237">
    <property type="entry name" value="DUF4183"/>
</dbReference>
<evidence type="ECO:0000259" key="1">
    <source>
        <dbReference type="Pfam" id="PF13799"/>
    </source>
</evidence>
<dbReference type="RefSeq" id="WP_119543037.1">
    <property type="nucleotide sequence ID" value="NZ_CM125968.1"/>
</dbReference>
<dbReference type="Proteomes" id="UP000664578">
    <property type="component" value="Unassembled WGS sequence"/>
</dbReference>
<evidence type="ECO:0000313" key="3">
    <source>
        <dbReference type="Proteomes" id="UP000664578"/>
    </source>
</evidence>
<feature type="domain" description="DUF4183" evidence="1">
    <location>
        <begin position="39"/>
        <end position="113"/>
    </location>
</feature>
<protein>
    <submittedName>
        <fullName evidence="2">DUF4183 domain-containing protein</fullName>
    </submittedName>
</protein>
<name>A0A8I1MIY9_9BACI</name>
<dbReference type="EMBL" id="JAEMWV010000009">
    <property type="protein sequence ID" value="MBN8253201.1"/>
    <property type="molecule type" value="Genomic_DNA"/>
</dbReference>
<sequence length="126" mass="12847">MALQIMKILASATTVTTVSPVNTKLFYVTTAQTDGGGTLTIDAADFFLDDGSAATTLPALESSNSYYQVYINGLLQMEGLSTYTPGATGVGSVAVDVPIGGSILTGTPVIVEVVNFTPASSTTVTT</sequence>
<gene>
    <name evidence="2" type="ORF">JF537_16625</name>
</gene>
<evidence type="ECO:0000313" key="2">
    <source>
        <dbReference type="EMBL" id="MBN8253201.1"/>
    </source>
</evidence>
<dbReference type="Pfam" id="PF13799">
    <property type="entry name" value="DUF4183"/>
    <property type="match status" value="1"/>
</dbReference>
<dbReference type="AlphaFoldDB" id="A0A8I1MIY9"/>